<reference evidence="3" key="1">
    <citation type="journal article" date="2020" name="bioRxiv">
        <title>Comparative genomics of Chlamydomonas.</title>
        <authorList>
            <person name="Craig R.J."/>
            <person name="Hasan A.R."/>
            <person name="Ness R.W."/>
            <person name="Keightley P.D."/>
        </authorList>
    </citation>
    <scope>NUCLEOTIDE SEQUENCE</scope>
    <source>
        <strain evidence="3">CCAP 11/70</strain>
    </source>
</reference>
<feature type="compositionally biased region" description="Low complexity" evidence="1">
    <location>
        <begin position="12"/>
        <end position="28"/>
    </location>
</feature>
<evidence type="ECO:0000256" key="1">
    <source>
        <dbReference type="SAM" id="MobiDB-lite"/>
    </source>
</evidence>
<dbReference type="EMBL" id="JAEHOE010000256">
    <property type="protein sequence ID" value="KAG2482143.1"/>
    <property type="molecule type" value="Genomic_DNA"/>
</dbReference>
<gene>
    <name evidence="3" type="ORF">HYH03_018902</name>
</gene>
<evidence type="ECO:0000259" key="2">
    <source>
        <dbReference type="Pfam" id="PF12499"/>
    </source>
</evidence>
<dbReference type="AlphaFoldDB" id="A0A836BP07"/>
<accession>A0A836BP07</accession>
<keyword evidence="4" id="KW-1185">Reference proteome</keyword>
<protein>
    <recommendedName>
        <fullName evidence="2">Pherophorin domain-containing protein</fullName>
    </recommendedName>
</protein>
<name>A0A836BP07_9CHLO</name>
<evidence type="ECO:0000313" key="4">
    <source>
        <dbReference type="Proteomes" id="UP000612055"/>
    </source>
</evidence>
<feature type="compositionally biased region" description="Pro residues" evidence="1">
    <location>
        <begin position="68"/>
        <end position="81"/>
    </location>
</feature>
<dbReference type="Pfam" id="PF12499">
    <property type="entry name" value="DUF3707"/>
    <property type="match status" value="1"/>
</dbReference>
<dbReference type="PANTHER" id="PTHR10068">
    <property type="entry name" value="BONE MARROW PROTEOGLYCAN"/>
    <property type="match status" value="1"/>
</dbReference>
<evidence type="ECO:0000313" key="3">
    <source>
        <dbReference type="EMBL" id="KAG2482143.1"/>
    </source>
</evidence>
<feature type="compositionally biased region" description="Pro residues" evidence="1">
    <location>
        <begin position="29"/>
        <end position="38"/>
    </location>
</feature>
<feature type="domain" description="Pherophorin" evidence="2">
    <location>
        <begin position="87"/>
        <end position="240"/>
    </location>
</feature>
<feature type="region of interest" description="Disordered" evidence="1">
    <location>
        <begin position="1"/>
        <end position="89"/>
    </location>
</feature>
<feature type="compositionally biased region" description="Low complexity" evidence="1">
    <location>
        <begin position="39"/>
        <end position="67"/>
    </location>
</feature>
<proteinExistence type="predicted"/>
<dbReference type="InterPro" id="IPR024616">
    <property type="entry name" value="Pherophorin"/>
</dbReference>
<dbReference type="Proteomes" id="UP000612055">
    <property type="component" value="Unassembled WGS sequence"/>
</dbReference>
<comment type="caution">
    <text evidence="3">The sequence shown here is derived from an EMBL/GenBank/DDBJ whole genome shotgun (WGS) entry which is preliminary data.</text>
</comment>
<organism evidence="3 4">
    <name type="scientific">Edaphochlamys debaryana</name>
    <dbReference type="NCBI Taxonomy" id="47281"/>
    <lineage>
        <taxon>Eukaryota</taxon>
        <taxon>Viridiplantae</taxon>
        <taxon>Chlorophyta</taxon>
        <taxon>core chlorophytes</taxon>
        <taxon>Chlorophyceae</taxon>
        <taxon>CS clade</taxon>
        <taxon>Chlamydomonadales</taxon>
        <taxon>Chlamydomonadales incertae sedis</taxon>
        <taxon>Edaphochlamys</taxon>
    </lineage>
</organism>
<sequence length="245" mass="25331">MPNAPAYPLVPGAPTAPGTPASPLQPAAPSAPPKPSAPGTPGAPTVPGTPAVPLQPAAPSKPAAPTAPRSPKPPRAPPSPPLTKFHGCRDATSGQPFLLSPLVKVADNTSVGSSTYCTTVSLRPVWQWSGAGCREFDGPGRGSTCCNMDFTKLEIVIVGQCRGSVSGLTINGRKRATSTAGYPSVGAASFKFTELEYSPAEVDGATFCFSAFGSCRRLEDLGYKGHMQFAIFDESHDCCPTFWLA</sequence>
<dbReference type="PANTHER" id="PTHR10068:SF14">
    <property type="entry name" value="CELL WALL ADHESIN EAP1"/>
    <property type="match status" value="1"/>
</dbReference>